<keyword evidence="3" id="KW-1185">Reference proteome</keyword>
<evidence type="ECO:0000313" key="2">
    <source>
        <dbReference type="EMBL" id="MBB3103533.1"/>
    </source>
</evidence>
<organism evidence="2 3">
    <name type="scientific">Azomonas macrocytogenes</name>
    <name type="common">Azotobacter macrocytogenes</name>
    <dbReference type="NCBI Taxonomy" id="69962"/>
    <lineage>
        <taxon>Bacteria</taxon>
        <taxon>Pseudomonadati</taxon>
        <taxon>Pseudomonadota</taxon>
        <taxon>Gammaproteobacteria</taxon>
        <taxon>Pseudomonadales</taxon>
        <taxon>Pseudomonadaceae</taxon>
        <taxon>Azomonas</taxon>
    </lineage>
</organism>
<evidence type="ECO:0000259" key="1">
    <source>
        <dbReference type="Pfam" id="PF01548"/>
    </source>
</evidence>
<name>A0A839T787_AZOMA</name>
<dbReference type="PANTHER" id="PTHR33055">
    <property type="entry name" value="TRANSPOSASE FOR INSERTION SEQUENCE ELEMENT IS1111A"/>
    <property type="match status" value="1"/>
</dbReference>
<evidence type="ECO:0000313" key="3">
    <source>
        <dbReference type="Proteomes" id="UP000549250"/>
    </source>
</evidence>
<dbReference type="Pfam" id="PF01548">
    <property type="entry name" value="DEDD_Tnp_IS110"/>
    <property type="match status" value="1"/>
</dbReference>
<dbReference type="PANTHER" id="PTHR33055:SF3">
    <property type="entry name" value="PUTATIVE TRANSPOSASE FOR IS117-RELATED"/>
    <property type="match status" value="1"/>
</dbReference>
<gene>
    <name evidence="2" type="ORF">FHR87_001929</name>
</gene>
<protein>
    <submittedName>
        <fullName evidence="2">Transposase</fullName>
    </submittedName>
</protein>
<proteinExistence type="predicted"/>
<dbReference type="GO" id="GO:0006313">
    <property type="term" value="P:DNA transposition"/>
    <property type="evidence" value="ECO:0007669"/>
    <property type="project" value="InterPro"/>
</dbReference>
<reference evidence="2 3" key="1">
    <citation type="submission" date="2020-08" db="EMBL/GenBank/DDBJ databases">
        <title>Genomic Encyclopedia of Type Strains, Phase III (KMG-III): the genomes of soil and plant-associated and newly described type strains.</title>
        <authorList>
            <person name="Whitman W."/>
        </authorList>
    </citation>
    <scope>NUCLEOTIDE SEQUENCE [LARGE SCALE GENOMIC DNA]</scope>
    <source>
        <strain evidence="2 3">CECT 4462</strain>
    </source>
</reference>
<dbReference type="GO" id="GO:0003677">
    <property type="term" value="F:DNA binding"/>
    <property type="evidence" value="ECO:0007669"/>
    <property type="project" value="InterPro"/>
</dbReference>
<dbReference type="InterPro" id="IPR047650">
    <property type="entry name" value="Transpos_IS110"/>
</dbReference>
<dbReference type="GO" id="GO:0004803">
    <property type="term" value="F:transposase activity"/>
    <property type="evidence" value="ECO:0007669"/>
    <property type="project" value="InterPro"/>
</dbReference>
<comment type="caution">
    <text evidence="2">The sequence shown here is derived from an EMBL/GenBank/DDBJ whole genome shotgun (WGS) entry which is preliminary data.</text>
</comment>
<dbReference type="InterPro" id="IPR002525">
    <property type="entry name" value="Transp_IS110-like_N"/>
</dbReference>
<feature type="domain" description="Transposase IS110-like N-terminal" evidence="1">
    <location>
        <begin position="5"/>
        <end position="116"/>
    </location>
</feature>
<accession>A0A839T787</accession>
<dbReference type="Proteomes" id="UP000549250">
    <property type="component" value="Unassembled WGS sequence"/>
</dbReference>
<dbReference type="AlphaFoldDB" id="A0A839T787"/>
<sequence length="118" mass="13819">MKRIAVDLAKSVYQVAESVRVGQVVQRKRLNRAAFRRYIQEQLEPVEWVMEACGTAHHWGRVAQAQGHRVTLLHPRYVRAYRRRNKTDCNDCDAMLEAVRCKDMHPVPVKSHEQQQVQ</sequence>
<dbReference type="EMBL" id="JACHXI010000008">
    <property type="protein sequence ID" value="MBB3103533.1"/>
    <property type="molecule type" value="Genomic_DNA"/>
</dbReference>